<dbReference type="STRING" id="235909.GK1381"/>
<dbReference type="GO" id="GO:0003677">
    <property type="term" value="F:DNA binding"/>
    <property type="evidence" value="ECO:0007669"/>
    <property type="project" value="UniProtKB-KW"/>
</dbReference>
<dbReference type="InterPro" id="IPR044946">
    <property type="entry name" value="Restrct_endonuc_typeI_TRD_sf"/>
</dbReference>
<reference evidence="5 6" key="1">
    <citation type="journal article" date="2004" name="Nucleic Acids Res.">
        <title>Thermoadaptation trait revealed by the genome sequence of thermophilic Geobacillus kaustophilus.</title>
        <authorList>
            <person name="Takami H."/>
            <person name="Takaki Y."/>
            <person name="Chee G.J."/>
            <person name="Nishi S."/>
            <person name="Shimamura S."/>
            <person name="Suzuki H."/>
            <person name="Matsui S."/>
            <person name="Uchiyama I."/>
        </authorList>
    </citation>
    <scope>NUCLEOTIDE SEQUENCE [LARGE SCALE GENOMIC DNA]</scope>
    <source>
        <strain evidence="5 6">HTA426</strain>
    </source>
</reference>
<dbReference type="REBASE" id="10682">
    <property type="entry name" value="S.Gka426I"/>
</dbReference>
<comment type="similarity">
    <text evidence="1">Belongs to the type-I restriction system S methylase family.</text>
</comment>
<dbReference type="InterPro" id="IPR052021">
    <property type="entry name" value="Type-I_RS_S_subunit"/>
</dbReference>
<dbReference type="eggNOG" id="COG0732">
    <property type="taxonomic scope" value="Bacteria"/>
</dbReference>
<feature type="domain" description="Type I restriction modification DNA specificity" evidence="4">
    <location>
        <begin position="1"/>
        <end position="162"/>
    </location>
</feature>
<dbReference type="InterPro" id="IPR000055">
    <property type="entry name" value="Restrct_endonuc_typeI_TRD"/>
</dbReference>
<evidence type="ECO:0000256" key="1">
    <source>
        <dbReference type="ARBA" id="ARBA00010923"/>
    </source>
</evidence>
<dbReference type="RefSeq" id="WP_011230878.1">
    <property type="nucleotide sequence ID" value="NC_006510.1"/>
</dbReference>
<evidence type="ECO:0000256" key="2">
    <source>
        <dbReference type="ARBA" id="ARBA00022747"/>
    </source>
</evidence>
<evidence type="ECO:0000313" key="5">
    <source>
        <dbReference type="EMBL" id="BAD75666.1"/>
    </source>
</evidence>
<sequence>MSEWREVSLGEILEFKTGKLNSNQAVEGGKYPFFTCSPTTLRIDRYSFDTEAVLLAGNNANGIYAVKYYKGKFDAYQRTYVITPKDWETVDLRYMYYQIKLIGETLTQQSLGTATKFLTLSLLNSIKINLPPISIQRKIATILGSIDDKIELNLKMNQTLEEMAMTLYKHWFVDFGPFQDGEFVESELGMIPKGWSICELEEIVEKINERVKAGEHLFSLPYVPIDVLNQKSLMINGYKHGSEAKSSLVKFYKGDILFGAMRPYFHKVCIAPFDGITRTTCFVLRPKNNDYYAFVVATIFREETIDYANSHSKGSTIPYADWETLSKMKVILPPLQYLKEYNEKVVPLFKLMIQNFLNNEELVKTRDYLLPRLLSGEIDVSKAEKQVEEVL</sequence>
<dbReference type="Pfam" id="PF01420">
    <property type="entry name" value="Methylase_S"/>
    <property type="match status" value="2"/>
</dbReference>
<dbReference type="EMBL" id="BA000043">
    <property type="protein sequence ID" value="BAD75666.1"/>
    <property type="molecule type" value="Genomic_DNA"/>
</dbReference>
<dbReference type="HOGENOM" id="CLU_021095_2_3_9"/>
<keyword evidence="6" id="KW-1185">Reference proteome</keyword>
<keyword evidence="2" id="KW-0680">Restriction system</keyword>
<evidence type="ECO:0000256" key="3">
    <source>
        <dbReference type="ARBA" id="ARBA00023125"/>
    </source>
</evidence>
<name>Q5L070_GEOKA</name>
<dbReference type="KEGG" id="gka:GK1381"/>
<evidence type="ECO:0000259" key="4">
    <source>
        <dbReference type="Pfam" id="PF01420"/>
    </source>
</evidence>
<accession>Q5L070</accession>
<dbReference type="GO" id="GO:0009307">
    <property type="term" value="P:DNA restriction-modification system"/>
    <property type="evidence" value="ECO:0007669"/>
    <property type="project" value="UniProtKB-KW"/>
</dbReference>
<dbReference type="Gene3D" id="3.90.220.20">
    <property type="entry name" value="DNA methylase specificity domains"/>
    <property type="match status" value="2"/>
</dbReference>
<dbReference type="PANTHER" id="PTHR30408:SF13">
    <property type="entry name" value="TYPE I RESTRICTION ENZYME HINDI SPECIFICITY SUBUNIT"/>
    <property type="match status" value="1"/>
</dbReference>
<organism evidence="5 6">
    <name type="scientific">Geobacillus kaustophilus (strain HTA426)</name>
    <dbReference type="NCBI Taxonomy" id="235909"/>
    <lineage>
        <taxon>Bacteria</taxon>
        <taxon>Bacillati</taxon>
        <taxon>Bacillota</taxon>
        <taxon>Bacilli</taxon>
        <taxon>Bacillales</taxon>
        <taxon>Anoxybacillaceae</taxon>
        <taxon>Geobacillus</taxon>
        <taxon>Geobacillus thermoleovorans group</taxon>
    </lineage>
</organism>
<dbReference type="Proteomes" id="UP000001172">
    <property type="component" value="Chromosome"/>
</dbReference>
<feature type="domain" description="Type I restriction modification DNA specificity" evidence="4">
    <location>
        <begin position="192"/>
        <end position="336"/>
    </location>
</feature>
<evidence type="ECO:0000313" key="6">
    <source>
        <dbReference type="Proteomes" id="UP000001172"/>
    </source>
</evidence>
<keyword evidence="3" id="KW-0238">DNA-binding</keyword>
<dbReference type="PANTHER" id="PTHR30408">
    <property type="entry name" value="TYPE-1 RESTRICTION ENZYME ECOKI SPECIFICITY PROTEIN"/>
    <property type="match status" value="1"/>
</dbReference>
<protein>
    <submittedName>
        <fullName evidence="5">Type I restriction-modification system specificity protein</fullName>
    </submittedName>
</protein>
<gene>
    <name evidence="5" type="ordered locus">GK1381</name>
</gene>
<proteinExistence type="inferred from homology"/>
<dbReference type="AlphaFoldDB" id="Q5L070"/>
<dbReference type="SUPFAM" id="SSF116734">
    <property type="entry name" value="DNA methylase specificity domain"/>
    <property type="match status" value="2"/>
</dbReference>